<evidence type="ECO:0000256" key="2">
    <source>
        <dbReference type="ARBA" id="ARBA00023242"/>
    </source>
</evidence>
<dbReference type="Proteomes" id="UP000823872">
    <property type="component" value="Chromosome A3"/>
</dbReference>
<reference evidence="4" key="2">
    <citation type="submission" date="2025-08" db="UniProtKB">
        <authorList>
            <consortium name="Ensembl"/>
        </authorList>
    </citation>
    <scope>IDENTIFICATION</scope>
    <source>
        <strain evidence="4">breed Abyssinian</strain>
    </source>
</reference>
<keyword evidence="5" id="KW-1185">Reference proteome</keyword>
<organism evidence="4 5">
    <name type="scientific">Felis catus</name>
    <name type="common">Cat</name>
    <name type="synonym">Felis silvestris catus</name>
    <dbReference type="NCBI Taxonomy" id="9685"/>
    <lineage>
        <taxon>Eukaryota</taxon>
        <taxon>Metazoa</taxon>
        <taxon>Chordata</taxon>
        <taxon>Craniata</taxon>
        <taxon>Vertebrata</taxon>
        <taxon>Euteleostomi</taxon>
        <taxon>Mammalia</taxon>
        <taxon>Eutheria</taxon>
        <taxon>Laurasiatheria</taxon>
        <taxon>Carnivora</taxon>
        <taxon>Feliformia</taxon>
        <taxon>Felidae</taxon>
        <taxon>Felinae</taxon>
        <taxon>Felis</taxon>
    </lineage>
</organism>
<name>A0ABI7VZT0_FELCA</name>
<dbReference type="Gene3D" id="1.10.150.40">
    <property type="entry name" value="Barrier-to-autointegration factor, BAF"/>
    <property type="match status" value="1"/>
</dbReference>
<protein>
    <submittedName>
        <fullName evidence="4">BANF family member 2</fullName>
    </submittedName>
</protein>
<evidence type="ECO:0000313" key="5">
    <source>
        <dbReference type="Proteomes" id="UP000823872"/>
    </source>
</evidence>
<dbReference type="PANTHER" id="PTHR47507:SF4">
    <property type="entry name" value="BARRIER-TO-AUTOINTEGRATION FACTOR-LIKE PROTEIN"/>
    <property type="match status" value="1"/>
</dbReference>
<dbReference type="PANTHER" id="PTHR47507">
    <property type="entry name" value="BARRIER TO AUTOINTEGRATION FACTOR 2"/>
    <property type="match status" value="1"/>
</dbReference>
<keyword evidence="2" id="KW-0539">Nucleus</keyword>
<dbReference type="InterPro" id="IPR051387">
    <property type="entry name" value="BAF"/>
</dbReference>
<accession>A0ABI7VZT0</accession>
<comment type="subcellular location">
    <subcellularLocation>
        <location evidence="1">Nucleus</location>
    </subcellularLocation>
</comment>
<dbReference type="InterPro" id="IPR036617">
    <property type="entry name" value="BAF_sf"/>
</dbReference>
<dbReference type="SUPFAM" id="SSF47798">
    <property type="entry name" value="Barrier-to-autointegration factor, BAF"/>
    <property type="match status" value="1"/>
</dbReference>
<gene>
    <name evidence="4" type="primary">BANF2</name>
</gene>
<dbReference type="GeneTree" id="ENSGT00940000162003"/>
<reference evidence="4" key="3">
    <citation type="submission" date="2025-09" db="UniProtKB">
        <authorList>
            <consortium name="Ensembl"/>
        </authorList>
    </citation>
    <scope>IDENTIFICATION</scope>
    <source>
        <strain evidence="4">breed Abyssinian</strain>
    </source>
</reference>
<reference evidence="4 5" key="1">
    <citation type="submission" date="2021-02" db="EMBL/GenBank/DDBJ databases">
        <title>Safari Cat Assemblies.</title>
        <authorList>
            <person name="Bredemeyer K.R."/>
            <person name="Murphy W.J."/>
        </authorList>
    </citation>
    <scope>NUCLEOTIDE SEQUENCE [LARGE SCALE GENOMIC DNA]</scope>
</reference>
<proteinExistence type="predicted"/>
<dbReference type="Pfam" id="PF02961">
    <property type="entry name" value="SAM_BAF"/>
    <property type="match status" value="1"/>
</dbReference>
<feature type="region of interest" description="Disordered" evidence="3">
    <location>
        <begin position="1"/>
        <end position="32"/>
    </location>
</feature>
<evidence type="ECO:0000256" key="3">
    <source>
        <dbReference type="SAM" id="MobiDB-lite"/>
    </source>
</evidence>
<evidence type="ECO:0000313" key="4">
    <source>
        <dbReference type="Ensembl" id="ENSFCTP00005002444.1"/>
    </source>
</evidence>
<dbReference type="InterPro" id="IPR004122">
    <property type="entry name" value="BAF_prot"/>
</dbReference>
<dbReference type="Ensembl" id="ENSFCTT00005004071.1">
    <property type="protein sequence ID" value="ENSFCTP00005002444.1"/>
    <property type="gene ID" value="ENSFCTG00005001599.1"/>
</dbReference>
<dbReference type="SMART" id="SM01023">
    <property type="entry name" value="BAF"/>
    <property type="match status" value="1"/>
</dbReference>
<evidence type="ECO:0000256" key="1">
    <source>
        <dbReference type="ARBA" id="ARBA00004123"/>
    </source>
</evidence>
<sequence length="176" mass="19513">MAHPLEDRSGSQLGTKAAIGPATPLQQREQAPLKEKNGLEAGARGVRILHLQQPSFGKGRNKQAPTSIRPPISVIALSSCHQEDEKMNHMSPRLRAFLSEPIGEKDVAWVDGISHELAINLVTKGFNKAYILLGQFLLMHKNEAEFQKWLICCCGATEYEAQESSNCLKEWCSCFL</sequence>